<keyword evidence="3" id="KW-1185">Reference proteome</keyword>
<evidence type="ECO:0000256" key="1">
    <source>
        <dbReference type="SAM" id="SignalP"/>
    </source>
</evidence>
<accession>A0A9P8V1A4</accession>
<dbReference type="Proteomes" id="UP000770015">
    <property type="component" value="Unassembled WGS sequence"/>
</dbReference>
<organism evidence="2 3">
    <name type="scientific">Plectosphaerella plurivora</name>
    <dbReference type="NCBI Taxonomy" id="936078"/>
    <lineage>
        <taxon>Eukaryota</taxon>
        <taxon>Fungi</taxon>
        <taxon>Dikarya</taxon>
        <taxon>Ascomycota</taxon>
        <taxon>Pezizomycotina</taxon>
        <taxon>Sordariomycetes</taxon>
        <taxon>Hypocreomycetidae</taxon>
        <taxon>Glomerellales</taxon>
        <taxon>Plectosphaerellaceae</taxon>
        <taxon>Plectosphaerella</taxon>
    </lineage>
</organism>
<evidence type="ECO:0000313" key="3">
    <source>
        <dbReference type="Proteomes" id="UP000770015"/>
    </source>
</evidence>
<dbReference type="AlphaFoldDB" id="A0A9P8V1A4"/>
<name>A0A9P8V1A4_9PEZI</name>
<gene>
    <name evidence="2" type="ORF">F5X68DRAFT_237538</name>
</gene>
<evidence type="ECO:0008006" key="4">
    <source>
        <dbReference type="Google" id="ProtNLM"/>
    </source>
</evidence>
<sequence>MRTVVVTAVFCLAANAMARAIYCCSSGSNGQFNLAVEDTQFCCSRGAGAFQTSGTNVNYALEWFYIGYVGLTAIPARTTKWYCPEYRVKLNISEKWEVNTRGVKM</sequence>
<feature type="signal peptide" evidence="1">
    <location>
        <begin position="1"/>
        <end position="18"/>
    </location>
</feature>
<evidence type="ECO:0000313" key="2">
    <source>
        <dbReference type="EMBL" id="KAH6663312.1"/>
    </source>
</evidence>
<feature type="chain" id="PRO_5040243525" description="Secreted protein" evidence="1">
    <location>
        <begin position="19"/>
        <end position="105"/>
    </location>
</feature>
<keyword evidence="1" id="KW-0732">Signal</keyword>
<reference evidence="2" key="1">
    <citation type="journal article" date="2021" name="Nat. Commun.">
        <title>Genetic determinants of endophytism in the Arabidopsis root mycobiome.</title>
        <authorList>
            <person name="Mesny F."/>
            <person name="Miyauchi S."/>
            <person name="Thiergart T."/>
            <person name="Pickel B."/>
            <person name="Atanasova L."/>
            <person name="Karlsson M."/>
            <person name="Huettel B."/>
            <person name="Barry K.W."/>
            <person name="Haridas S."/>
            <person name="Chen C."/>
            <person name="Bauer D."/>
            <person name="Andreopoulos W."/>
            <person name="Pangilinan J."/>
            <person name="LaButti K."/>
            <person name="Riley R."/>
            <person name="Lipzen A."/>
            <person name="Clum A."/>
            <person name="Drula E."/>
            <person name="Henrissat B."/>
            <person name="Kohler A."/>
            <person name="Grigoriev I.V."/>
            <person name="Martin F.M."/>
            <person name="Hacquard S."/>
        </authorList>
    </citation>
    <scope>NUCLEOTIDE SEQUENCE</scope>
    <source>
        <strain evidence="2">MPI-SDFR-AT-0117</strain>
    </source>
</reference>
<protein>
    <recommendedName>
        <fullName evidence="4">Secreted protein</fullName>
    </recommendedName>
</protein>
<dbReference type="OrthoDB" id="5411773at2759"/>
<dbReference type="EMBL" id="JAGSXJ010000043">
    <property type="protein sequence ID" value="KAH6663312.1"/>
    <property type="molecule type" value="Genomic_DNA"/>
</dbReference>
<proteinExistence type="predicted"/>
<comment type="caution">
    <text evidence="2">The sequence shown here is derived from an EMBL/GenBank/DDBJ whole genome shotgun (WGS) entry which is preliminary data.</text>
</comment>